<feature type="compositionally biased region" description="Pro residues" evidence="6">
    <location>
        <begin position="165"/>
        <end position="177"/>
    </location>
</feature>
<dbReference type="PANTHER" id="PTHR33885">
    <property type="entry name" value="PHAGE SHOCK PROTEIN C"/>
    <property type="match status" value="1"/>
</dbReference>
<feature type="compositionally biased region" description="Basic and acidic residues" evidence="6">
    <location>
        <begin position="7"/>
        <end position="18"/>
    </location>
</feature>
<keyword evidence="10" id="KW-1185">Reference proteome</keyword>
<dbReference type="Pfam" id="PF04024">
    <property type="entry name" value="PspC"/>
    <property type="match status" value="1"/>
</dbReference>
<feature type="transmembrane region" description="Helical" evidence="7">
    <location>
        <begin position="307"/>
        <end position="329"/>
    </location>
</feature>
<comment type="caution">
    <text evidence="9">The sequence shown here is derived from an EMBL/GenBank/DDBJ whole genome shotgun (WGS) entry which is preliminary data.</text>
</comment>
<feature type="region of interest" description="Disordered" evidence="6">
    <location>
        <begin position="162"/>
        <end position="199"/>
    </location>
</feature>
<feature type="transmembrane region" description="Helical" evidence="7">
    <location>
        <begin position="139"/>
        <end position="155"/>
    </location>
</feature>
<dbReference type="Proteomes" id="UP000279994">
    <property type="component" value="Unassembled WGS sequence"/>
</dbReference>
<feature type="transmembrane region" description="Helical" evidence="7">
    <location>
        <begin position="251"/>
        <end position="270"/>
    </location>
</feature>
<organism evidence="9 10">
    <name type="scientific">Nocardioides pocheonensis</name>
    <dbReference type="NCBI Taxonomy" id="661485"/>
    <lineage>
        <taxon>Bacteria</taxon>
        <taxon>Bacillati</taxon>
        <taxon>Actinomycetota</taxon>
        <taxon>Actinomycetes</taxon>
        <taxon>Propionibacteriales</taxon>
        <taxon>Nocardioidaceae</taxon>
        <taxon>Nocardioides</taxon>
    </lineage>
</organism>
<sequence length="449" mass="46200">MVPPGAGEHDGDMNETLHDQGPAPHPGPAPQPQATPPHQDLDRLRRSTSNRYIAGVAGGLGRHFNIDPTILRVLLVVLTFFGGAGLVIYAVCWLFVPEDDADHAVVHIGTEPRKILLLAAAGIAFLLAVGDAFNGFGAGWPIVSIAVIVAIVLIARDRRNNGSPGPAPAAPPAPGTTPPASGDASAWAASSTGTPGFSSPAATAPVGGSAYGAEDTRVLDPTAAPAWQPPAWQPQVGRPPLVAPRPKRTGIIWFWPTLALIAVGLGALGIYDHGHHVADGAYPALALGITAVMLLVGSVVGRPGGLILIGFFSSVALAGSVVVGGSFGVDARDIHETPATAADVQSHYKNTVGDIRIDLTQVSDPADLAGRTIHADLRTGYIEVIVPRSLNVDIDAKMSGAGGVSIPGDDSGGFNHAARRHLTAVPASTSAPLQLDLDARFGQITVEYR</sequence>
<dbReference type="GO" id="GO:0005886">
    <property type="term" value="C:plasma membrane"/>
    <property type="evidence" value="ECO:0007669"/>
    <property type="project" value="UniProtKB-SubCell"/>
</dbReference>
<dbReference type="PANTHER" id="PTHR33885:SF3">
    <property type="entry name" value="PHAGE SHOCK PROTEIN C"/>
    <property type="match status" value="1"/>
</dbReference>
<dbReference type="AlphaFoldDB" id="A0A3N0GVI1"/>
<comment type="subcellular location">
    <subcellularLocation>
        <location evidence="1">Cell membrane</location>
        <topology evidence="1">Single-pass membrane protein</topology>
    </subcellularLocation>
</comment>
<dbReference type="InterPro" id="IPR007168">
    <property type="entry name" value="Phageshock_PspC_N"/>
</dbReference>
<keyword evidence="4 7" id="KW-1133">Transmembrane helix</keyword>
<dbReference type="EMBL" id="RJSF01000009">
    <property type="protein sequence ID" value="RNM16409.1"/>
    <property type="molecule type" value="Genomic_DNA"/>
</dbReference>
<dbReference type="OrthoDB" id="7359894at2"/>
<evidence type="ECO:0000313" key="9">
    <source>
        <dbReference type="EMBL" id="RNM16409.1"/>
    </source>
</evidence>
<protein>
    <submittedName>
        <fullName evidence="9">PspC domain-containing protein</fullName>
    </submittedName>
</protein>
<keyword evidence="2" id="KW-1003">Cell membrane</keyword>
<evidence type="ECO:0000256" key="7">
    <source>
        <dbReference type="SAM" id="Phobius"/>
    </source>
</evidence>
<feature type="transmembrane region" description="Helical" evidence="7">
    <location>
        <begin position="115"/>
        <end position="133"/>
    </location>
</feature>
<evidence type="ECO:0000256" key="5">
    <source>
        <dbReference type="ARBA" id="ARBA00023136"/>
    </source>
</evidence>
<reference evidence="9 10" key="1">
    <citation type="submission" date="2018-11" db="EMBL/GenBank/DDBJ databases">
        <authorList>
            <person name="Li F."/>
        </authorList>
    </citation>
    <scope>NUCLEOTIDE SEQUENCE [LARGE SCALE GENOMIC DNA]</scope>
    <source>
        <strain evidence="9 10">Gsoil 818</strain>
    </source>
</reference>
<evidence type="ECO:0000256" key="3">
    <source>
        <dbReference type="ARBA" id="ARBA00022692"/>
    </source>
</evidence>
<keyword evidence="3 7" id="KW-0812">Transmembrane</keyword>
<feature type="region of interest" description="Disordered" evidence="6">
    <location>
        <begin position="1"/>
        <end position="41"/>
    </location>
</feature>
<dbReference type="InterPro" id="IPR052027">
    <property type="entry name" value="PspC"/>
</dbReference>
<evidence type="ECO:0000256" key="1">
    <source>
        <dbReference type="ARBA" id="ARBA00004162"/>
    </source>
</evidence>
<evidence type="ECO:0000259" key="8">
    <source>
        <dbReference type="Pfam" id="PF04024"/>
    </source>
</evidence>
<proteinExistence type="predicted"/>
<keyword evidence="5 7" id="KW-0472">Membrane</keyword>
<evidence type="ECO:0000256" key="4">
    <source>
        <dbReference type="ARBA" id="ARBA00022989"/>
    </source>
</evidence>
<evidence type="ECO:0000313" key="10">
    <source>
        <dbReference type="Proteomes" id="UP000279994"/>
    </source>
</evidence>
<gene>
    <name evidence="9" type="ORF">EFL26_05565</name>
</gene>
<feature type="compositionally biased region" description="Pro residues" evidence="6">
    <location>
        <begin position="23"/>
        <end position="35"/>
    </location>
</feature>
<evidence type="ECO:0000256" key="6">
    <source>
        <dbReference type="SAM" id="MobiDB-lite"/>
    </source>
</evidence>
<feature type="compositionally biased region" description="Low complexity" evidence="6">
    <location>
        <begin position="178"/>
        <end position="196"/>
    </location>
</feature>
<feature type="domain" description="Phage shock protein PspC N-terminal" evidence="8">
    <location>
        <begin position="43"/>
        <end position="98"/>
    </location>
</feature>
<evidence type="ECO:0000256" key="2">
    <source>
        <dbReference type="ARBA" id="ARBA00022475"/>
    </source>
</evidence>
<accession>A0A3N0GVI1</accession>
<name>A0A3N0GVI1_9ACTN</name>
<feature type="transmembrane region" description="Helical" evidence="7">
    <location>
        <begin position="70"/>
        <end position="95"/>
    </location>
</feature>
<feature type="transmembrane region" description="Helical" evidence="7">
    <location>
        <begin position="282"/>
        <end position="300"/>
    </location>
</feature>